<dbReference type="InterPro" id="IPR036661">
    <property type="entry name" value="Luciferase-like_sf"/>
</dbReference>
<dbReference type="Pfam" id="PF00296">
    <property type="entry name" value="Bac_luciferase"/>
    <property type="match status" value="1"/>
</dbReference>
<organism evidence="3 4">
    <name type="scientific">Streptomyces bingchenggensis (strain BCW-1)</name>
    <dbReference type="NCBI Taxonomy" id="749414"/>
    <lineage>
        <taxon>Bacteria</taxon>
        <taxon>Bacillati</taxon>
        <taxon>Actinomycetota</taxon>
        <taxon>Actinomycetes</taxon>
        <taxon>Kitasatosporales</taxon>
        <taxon>Streptomycetaceae</taxon>
        <taxon>Streptomyces</taxon>
    </lineage>
</organism>
<dbReference type="InterPro" id="IPR019910">
    <property type="entry name" value="Lucif-like_OxRdtase_MSMEG_4879"/>
</dbReference>
<accession>D7C622</accession>
<reference evidence="3 4" key="1">
    <citation type="journal article" date="2010" name="J. Bacteriol.">
        <title>Genome sequence of the milbemycin-producing bacterium Streptomyces bingchenggensis.</title>
        <authorList>
            <person name="Wang X.J."/>
            <person name="Yan Y.J."/>
            <person name="Zhang B."/>
            <person name="An J."/>
            <person name="Wang J.J."/>
            <person name="Tian J."/>
            <person name="Jiang L."/>
            <person name="Chen Y.H."/>
            <person name="Huang S.X."/>
            <person name="Yin M."/>
            <person name="Zhang J."/>
            <person name="Gao A.L."/>
            <person name="Liu C.X."/>
            <person name="Zhu Z.X."/>
            <person name="Xiang W.S."/>
        </authorList>
    </citation>
    <scope>NUCLEOTIDE SEQUENCE [LARGE SCALE GENOMIC DNA]</scope>
    <source>
        <strain evidence="3 4">BCW-1</strain>
    </source>
</reference>
<evidence type="ECO:0000259" key="2">
    <source>
        <dbReference type="Pfam" id="PF00296"/>
    </source>
</evidence>
<dbReference type="GO" id="GO:0016705">
    <property type="term" value="F:oxidoreductase activity, acting on paired donors, with incorporation or reduction of molecular oxygen"/>
    <property type="evidence" value="ECO:0007669"/>
    <property type="project" value="InterPro"/>
</dbReference>
<dbReference type="PATRIC" id="fig|749414.3.peg.910"/>
<dbReference type="STRING" id="749414.SBI_00889"/>
<dbReference type="PANTHER" id="PTHR43244:SF1">
    <property type="entry name" value="5,10-METHYLENETETRAHYDROMETHANOPTERIN REDUCTASE"/>
    <property type="match status" value="1"/>
</dbReference>
<dbReference type="InterPro" id="IPR050564">
    <property type="entry name" value="F420-G6PD/mer"/>
</dbReference>
<name>D7C622_STRBB</name>
<dbReference type="HOGENOM" id="CLU_027853_5_4_11"/>
<dbReference type="CDD" id="cd01097">
    <property type="entry name" value="Tetrahydromethanopterin_reductase"/>
    <property type="match status" value="1"/>
</dbReference>
<evidence type="ECO:0000313" key="4">
    <source>
        <dbReference type="Proteomes" id="UP000000377"/>
    </source>
</evidence>
<dbReference type="KEGG" id="sbh:SBI_00889"/>
<dbReference type="PANTHER" id="PTHR43244">
    <property type="match status" value="1"/>
</dbReference>
<dbReference type="InterPro" id="IPR011251">
    <property type="entry name" value="Luciferase-like_dom"/>
</dbReference>
<evidence type="ECO:0000313" key="3">
    <source>
        <dbReference type="EMBL" id="ADI04010.1"/>
    </source>
</evidence>
<dbReference type="Proteomes" id="UP000000377">
    <property type="component" value="Chromosome"/>
</dbReference>
<keyword evidence="1" id="KW-0560">Oxidoreductase</keyword>
<dbReference type="SUPFAM" id="SSF51679">
    <property type="entry name" value="Bacterial luciferase-like"/>
    <property type="match status" value="1"/>
</dbReference>
<dbReference type="EMBL" id="CP002047">
    <property type="protein sequence ID" value="ADI04010.1"/>
    <property type="molecule type" value="Genomic_DNA"/>
</dbReference>
<dbReference type="AlphaFoldDB" id="D7C622"/>
<evidence type="ECO:0000256" key="1">
    <source>
        <dbReference type="ARBA" id="ARBA00023002"/>
    </source>
</evidence>
<gene>
    <name evidence="3" type="ordered locus">SBI_00889</name>
</gene>
<sequence>MLPIPAHGGFRRPSIVDSEHVMRIGVALPTDHTQLSREANSVDTLIGQVKELADAGLSAAWFTQRFDHDAITVAALAAREVPGIDIGTAVVPIYPRHPIALSMQAQTAQAASHGRFTLGVGLSTKSFVEQTYGLAPHSRVRHLREHLEALRSLLETGTVDFNGETLVAKTSLSASVPGARPRVPVLVAAAGEQTLRAAGELADGALPILSGPRTLAEYTVPTLTGHAEAAGRPAPRVAVIVSGVVTADVEGARARAEENMAPYKNLPAYRAALDREGIDNPVDLVAIGDEELLATQVAAYFEAGATELIYTQTAIGSPEDERRTWKLLGELAARA</sequence>
<proteinExistence type="predicted"/>
<dbReference type="NCBIfam" id="TIGR03564">
    <property type="entry name" value="F420_MSMEG_4879"/>
    <property type="match status" value="1"/>
</dbReference>
<dbReference type="eggNOG" id="COG2141">
    <property type="taxonomic scope" value="Bacteria"/>
</dbReference>
<dbReference type="Gene3D" id="3.20.20.30">
    <property type="entry name" value="Luciferase-like domain"/>
    <property type="match status" value="1"/>
</dbReference>
<feature type="domain" description="Luciferase-like" evidence="2">
    <location>
        <begin position="22"/>
        <end position="320"/>
    </location>
</feature>
<protein>
    <submittedName>
        <fullName evidence="3">Oxidoreductase</fullName>
    </submittedName>
</protein>
<keyword evidence="4" id="KW-1185">Reference proteome</keyword>